<dbReference type="PANTHER" id="PTHR30024">
    <property type="entry name" value="ALIPHATIC SULFONATES-BINDING PROTEIN-RELATED"/>
    <property type="match status" value="1"/>
</dbReference>
<dbReference type="InterPro" id="IPR006311">
    <property type="entry name" value="TAT_signal"/>
</dbReference>
<evidence type="ECO:0000256" key="3">
    <source>
        <dbReference type="ARBA" id="ARBA00022448"/>
    </source>
</evidence>
<reference evidence="8 9" key="1">
    <citation type="submission" date="2012-11" db="EMBL/GenBank/DDBJ databases">
        <title>Whole genome sequence of Gluconacetobacter europaeus NBRC3261.</title>
        <authorList>
            <person name="Azuma Y."/>
            <person name="Higashiura N."/>
            <person name="Hirakawa H."/>
            <person name="Matsushita K."/>
        </authorList>
    </citation>
    <scope>NUCLEOTIDE SEQUENCE [LARGE SCALE GENOMIC DNA]</scope>
    <source>
        <strain evidence="8 9">NBRC 3261</strain>
    </source>
</reference>
<dbReference type="PROSITE" id="PS51257">
    <property type="entry name" value="PROKAR_LIPOPROTEIN"/>
    <property type="match status" value="1"/>
</dbReference>
<accession>A0A0D6PX84</accession>
<dbReference type="EMBL" id="BANI01000010">
    <property type="protein sequence ID" value="GAN95121.1"/>
    <property type="molecule type" value="Genomic_DNA"/>
</dbReference>
<comment type="function">
    <text evidence="5">Part of a binding-protein-dependent transport system for aliphatic sulfonates. Putative binding protein.</text>
</comment>
<organism evidence="8 9">
    <name type="scientific">Komagataeibacter europaeus NBRC 3261</name>
    <dbReference type="NCBI Taxonomy" id="1234669"/>
    <lineage>
        <taxon>Bacteria</taxon>
        <taxon>Pseudomonadati</taxon>
        <taxon>Pseudomonadota</taxon>
        <taxon>Alphaproteobacteria</taxon>
        <taxon>Acetobacterales</taxon>
        <taxon>Acetobacteraceae</taxon>
        <taxon>Komagataeibacter</taxon>
    </lineage>
</organism>
<feature type="domain" description="Solute-binding protein family 3/N-terminal" evidence="7">
    <location>
        <begin position="34"/>
        <end position="252"/>
    </location>
</feature>
<dbReference type="FunFam" id="3.40.190.10:FF:000050">
    <property type="entry name" value="Sulfonate ABC transporter substrate-binding protein"/>
    <property type="match status" value="1"/>
</dbReference>
<evidence type="ECO:0000256" key="2">
    <source>
        <dbReference type="ARBA" id="ARBA00010742"/>
    </source>
</evidence>
<evidence type="ECO:0000256" key="5">
    <source>
        <dbReference type="ARBA" id="ARBA00055538"/>
    </source>
</evidence>
<comment type="caution">
    <text evidence="8">The sequence shown here is derived from an EMBL/GenBank/DDBJ whole genome shotgun (WGS) entry which is preliminary data.</text>
</comment>
<protein>
    <recommendedName>
        <fullName evidence="6">Putative aliphatic sulfonates-binding protein</fullName>
    </recommendedName>
</protein>
<evidence type="ECO:0000313" key="9">
    <source>
        <dbReference type="Proteomes" id="UP000032675"/>
    </source>
</evidence>
<evidence type="ECO:0000256" key="1">
    <source>
        <dbReference type="ARBA" id="ARBA00004418"/>
    </source>
</evidence>
<dbReference type="NCBIfam" id="TIGR01728">
    <property type="entry name" value="SsuA_fam"/>
    <property type="match status" value="1"/>
</dbReference>
<comment type="similarity">
    <text evidence="2">Belongs to the bacterial solute-binding protein SsuA/TauA family.</text>
</comment>
<dbReference type="Pfam" id="PF09084">
    <property type="entry name" value="NMT1"/>
    <property type="match status" value="1"/>
</dbReference>
<dbReference type="Proteomes" id="UP000032675">
    <property type="component" value="Unassembled WGS sequence"/>
</dbReference>
<comment type="subcellular location">
    <subcellularLocation>
        <location evidence="1">Periplasm</location>
    </subcellularLocation>
</comment>
<sequence>MKRYSRRTFLTGLGMALSCPAWMPRRAHAARDVTVRVGYQQYGTLVVLKHSGLLERALAPHGMQVQWSEFIAGPQLLQALAADAIDIGETGNAPPVMAQAAWPDGLACIGCSAPAPHGEGVLVPAGSPIQTPADLKGRRIALNRGSNVHYLLLALLQRAGIAWTDIHPVYLPPAAGRAAFETGRVDAWAIWDPYLSAALVDTQGRLLVDAQGVTTNRQFLIASRPFADRNPGDFFTLLAQVRQDCVQWAADHADTLTTDIAAGTGLSRPVITRALAQLALQPAPLDPTVVTEQQDIAATLFHAHLIPTVPDVQAIVRGA</sequence>
<dbReference type="GO" id="GO:0042626">
    <property type="term" value="F:ATPase-coupled transmembrane transporter activity"/>
    <property type="evidence" value="ECO:0007669"/>
    <property type="project" value="InterPro"/>
</dbReference>
<gene>
    <name evidence="8" type="ORF">Geu3261_0010_057</name>
</gene>
<dbReference type="GO" id="GO:0016020">
    <property type="term" value="C:membrane"/>
    <property type="evidence" value="ECO:0007669"/>
    <property type="project" value="InterPro"/>
</dbReference>
<dbReference type="InterPro" id="IPR010067">
    <property type="entry name" value="ABC_SsuA_sub-bd"/>
</dbReference>
<dbReference type="PANTHER" id="PTHR30024:SF42">
    <property type="entry name" value="ALIPHATIC SULFONATES-BINDING PROTEIN-RELATED"/>
    <property type="match status" value="1"/>
</dbReference>
<dbReference type="SUPFAM" id="SSF53850">
    <property type="entry name" value="Periplasmic binding protein-like II"/>
    <property type="match status" value="1"/>
</dbReference>
<dbReference type="Gene3D" id="3.40.190.10">
    <property type="entry name" value="Periplasmic binding protein-like II"/>
    <property type="match status" value="2"/>
</dbReference>
<evidence type="ECO:0000256" key="6">
    <source>
        <dbReference type="ARBA" id="ARBA00070228"/>
    </source>
</evidence>
<evidence type="ECO:0000313" key="8">
    <source>
        <dbReference type="EMBL" id="GAN95121.1"/>
    </source>
</evidence>
<evidence type="ECO:0000256" key="4">
    <source>
        <dbReference type="ARBA" id="ARBA00022729"/>
    </source>
</evidence>
<dbReference type="RefSeq" id="WP_048849524.1">
    <property type="nucleotide sequence ID" value="NZ_BANI01000010.1"/>
</dbReference>
<dbReference type="AlphaFoldDB" id="A0A0D6PX84"/>
<dbReference type="SMART" id="SM00062">
    <property type="entry name" value="PBPb"/>
    <property type="match status" value="1"/>
</dbReference>
<keyword evidence="3" id="KW-0813">Transport</keyword>
<dbReference type="InterPro" id="IPR001638">
    <property type="entry name" value="Solute-binding_3/MltF_N"/>
</dbReference>
<evidence type="ECO:0000259" key="7">
    <source>
        <dbReference type="SMART" id="SM00062"/>
    </source>
</evidence>
<dbReference type="PROSITE" id="PS51318">
    <property type="entry name" value="TAT"/>
    <property type="match status" value="1"/>
</dbReference>
<dbReference type="InterPro" id="IPR015168">
    <property type="entry name" value="SsuA/THI5"/>
</dbReference>
<name>A0A0D6PX84_KOMEU</name>
<keyword evidence="4" id="KW-0732">Signal</keyword>
<proteinExistence type="inferred from homology"/>